<protein>
    <submittedName>
        <fullName evidence="1">Sporulation histidine kinase inhibitor Sda</fullName>
    </submittedName>
</protein>
<keyword evidence="2" id="KW-1185">Reference proteome</keyword>
<dbReference type="RefSeq" id="WP_084797592.1">
    <property type="nucleotide sequence ID" value="NZ_CP022572.1"/>
</dbReference>
<dbReference type="Pfam" id="PF08970">
    <property type="entry name" value="Sda"/>
    <property type="match status" value="1"/>
</dbReference>
<dbReference type="Gene3D" id="1.10.287.1100">
    <property type="entry name" value="Sporulation inhibitor A"/>
    <property type="match status" value="1"/>
</dbReference>
<evidence type="ECO:0000313" key="1">
    <source>
        <dbReference type="EMBL" id="AZU62797.1"/>
    </source>
</evidence>
<proteinExistence type="predicted"/>
<organism evidence="1 2">
    <name type="scientific">Neobacillus mesonae</name>
    <dbReference type="NCBI Taxonomy" id="1193713"/>
    <lineage>
        <taxon>Bacteria</taxon>
        <taxon>Bacillati</taxon>
        <taxon>Bacillota</taxon>
        <taxon>Bacilli</taxon>
        <taxon>Bacillales</taxon>
        <taxon>Bacillaceae</taxon>
        <taxon>Neobacillus</taxon>
    </lineage>
</organism>
<evidence type="ECO:0000313" key="2">
    <source>
        <dbReference type="Proteomes" id="UP000282892"/>
    </source>
</evidence>
<sequence>MENLNTKQLLEVINKAIKLKLSQAFIDLLRAELNKRHTVH</sequence>
<dbReference type="AlphaFoldDB" id="A0A3Q9QXK3"/>
<dbReference type="EMBL" id="CP022572">
    <property type="protein sequence ID" value="AZU62797.1"/>
    <property type="molecule type" value="Genomic_DNA"/>
</dbReference>
<dbReference type="Proteomes" id="UP000282892">
    <property type="component" value="Chromosome"/>
</dbReference>
<accession>A0A3Q9QXK3</accession>
<dbReference type="OrthoDB" id="2935765at2"/>
<dbReference type="InterPro" id="IPR036916">
    <property type="entry name" value="Sda_sf"/>
</dbReference>
<reference evidence="1 2" key="1">
    <citation type="submission" date="2017-07" db="EMBL/GenBank/DDBJ databases">
        <title>The complete genome sequence of Bacillus mesonae strain H20-5, an efficient strain improving plant abiotic stress resistance.</title>
        <authorList>
            <person name="Kim S.Y."/>
            <person name="Song H."/>
            <person name="Sang M.K."/>
            <person name="Weon H.-Y."/>
            <person name="Song J."/>
        </authorList>
    </citation>
    <scope>NUCLEOTIDE SEQUENCE [LARGE SCALE GENOMIC DNA]</scope>
    <source>
        <strain evidence="1 2">H20-5</strain>
    </source>
</reference>
<dbReference type="InterPro" id="IPR015064">
    <property type="entry name" value="Sda"/>
</dbReference>
<dbReference type="KEGG" id="nmk:CHR53_16835"/>
<name>A0A3Q9QXK3_9BACI</name>
<gene>
    <name evidence="1" type="ORF">CHR53_16835</name>
</gene>
<dbReference type="SUPFAM" id="SSF100985">
    <property type="entry name" value="Sporulation inhibitor Sda"/>
    <property type="match status" value="1"/>
</dbReference>